<gene>
    <name evidence="1" type="ORF">COCSUDRAFT_33219</name>
</gene>
<comment type="caution">
    <text evidence="1">The sequence shown here is derived from an EMBL/GenBank/DDBJ whole genome shotgun (WGS) entry which is preliminary data.</text>
</comment>
<dbReference type="GeneID" id="17041003"/>
<accession>I0YX96</accession>
<proteinExistence type="predicted"/>
<protein>
    <submittedName>
        <fullName evidence="1">Uncharacterized protein</fullName>
    </submittedName>
</protein>
<organism evidence="1 2">
    <name type="scientific">Coccomyxa subellipsoidea (strain C-169)</name>
    <name type="common">Green microalga</name>
    <dbReference type="NCBI Taxonomy" id="574566"/>
    <lineage>
        <taxon>Eukaryota</taxon>
        <taxon>Viridiplantae</taxon>
        <taxon>Chlorophyta</taxon>
        <taxon>core chlorophytes</taxon>
        <taxon>Trebouxiophyceae</taxon>
        <taxon>Trebouxiophyceae incertae sedis</taxon>
        <taxon>Coccomyxaceae</taxon>
        <taxon>Coccomyxa</taxon>
        <taxon>Coccomyxa subellipsoidea</taxon>
    </lineage>
</organism>
<name>I0YX96_COCSC</name>
<evidence type="ECO:0000313" key="1">
    <source>
        <dbReference type="EMBL" id="EIE23015.1"/>
    </source>
</evidence>
<dbReference type="AlphaFoldDB" id="I0YX96"/>
<dbReference type="KEGG" id="csl:COCSUDRAFT_33219"/>
<evidence type="ECO:0000313" key="2">
    <source>
        <dbReference type="Proteomes" id="UP000007264"/>
    </source>
</evidence>
<keyword evidence="2" id="KW-1185">Reference proteome</keyword>
<reference evidence="1 2" key="1">
    <citation type="journal article" date="2012" name="Genome Biol.">
        <title>The genome of the polar eukaryotic microalga coccomyxa subellipsoidea reveals traits of cold adaptation.</title>
        <authorList>
            <person name="Blanc G."/>
            <person name="Agarkova I."/>
            <person name="Grimwood J."/>
            <person name="Kuo A."/>
            <person name="Brueggeman A."/>
            <person name="Dunigan D."/>
            <person name="Gurnon J."/>
            <person name="Ladunga I."/>
            <person name="Lindquist E."/>
            <person name="Lucas S."/>
            <person name="Pangilinan J."/>
            <person name="Proschold T."/>
            <person name="Salamov A."/>
            <person name="Schmutz J."/>
            <person name="Weeks D."/>
            <person name="Yamada T."/>
            <person name="Claverie J.M."/>
            <person name="Grigoriev I."/>
            <person name="Van Etten J."/>
            <person name="Lomsadze A."/>
            <person name="Borodovsky M."/>
        </authorList>
    </citation>
    <scope>NUCLEOTIDE SEQUENCE [LARGE SCALE GENOMIC DNA]</scope>
    <source>
        <strain evidence="1 2">C-169</strain>
    </source>
</reference>
<dbReference type="Proteomes" id="UP000007264">
    <property type="component" value="Unassembled WGS sequence"/>
</dbReference>
<dbReference type="EMBL" id="AGSI01000008">
    <property type="protein sequence ID" value="EIE23015.1"/>
    <property type="molecule type" value="Genomic_DNA"/>
</dbReference>
<sequence length="55" mass="6173">MGMATWEDLSFCRGYAAERSYYDGPLSKGCMMAMHAEYCQPIICMSPDSLFCISC</sequence>
<dbReference type="RefSeq" id="XP_005647559.1">
    <property type="nucleotide sequence ID" value="XM_005647502.1"/>
</dbReference>